<keyword evidence="3" id="KW-1185">Reference proteome</keyword>
<feature type="compositionally biased region" description="Basic residues" evidence="1">
    <location>
        <begin position="298"/>
        <end position="311"/>
    </location>
</feature>
<comment type="caution">
    <text evidence="2">The sequence shown here is derived from an EMBL/GenBank/DDBJ whole genome shotgun (WGS) entry which is preliminary data.</text>
</comment>
<proteinExistence type="predicted"/>
<gene>
    <name evidence="2" type="ORF">BCR34DRAFT_592037</name>
</gene>
<dbReference type="Proteomes" id="UP000193144">
    <property type="component" value="Unassembled WGS sequence"/>
</dbReference>
<evidence type="ECO:0000313" key="3">
    <source>
        <dbReference type="Proteomes" id="UP000193144"/>
    </source>
</evidence>
<dbReference type="AlphaFoldDB" id="A0A1Y1YVH2"/>
<name>A0A1Y1YVH2_9PLEO</name>
<accession>A0A1Y1YVH2</accession>
<feature type="region of interest" description="Disordered" evidence="1">
    <location>
        <begin position="287"/>
        <end position="311"/>
    </location>
</feature>
<evidence type="ECO:0000313" key="2">
    <source>
        <dbReference type="EMBL" id="ORY02053.1"/>
    </source>
</evidence>
<feature type="region of interest" description="Disordered" evidence="1">
    <location>
        <begin position="69"/>
        <end position="192"/>
    </location>
</feature>
<evidence type="ECO:0000256" key="1">
    <source>
        <dbReference type="SAM" id="MobiDB-lite"/>
    </source>
</evidence>
<feature type="compositionally biased region" description="Basic and acidic residues" evidence="1">
    <location>
        <begin position="155"/>
        <end position="166"/>
    </location>
</feature>
<feature type="compositionally biased region" description="Basic and acidic residues" evidence="1">
    <location>
        <begin position="96"/>
        <end position="112"/>
    </location>
</feature>
<feature type="compositionally biased region" description="Basic residues" evidence="1">
    <location>
        <begin position="113"/>
        <end position="124"/>
    </location>
</feature>
<protein>
    <submittedName>
        <fullName evidence="2">Uncharacterized protein</fullName>
    </submittedName>
</protein>
<dbReference type="EMBL" id="MCFA01000162">
    <property type="protein sequence ID" value="ORY02053.1"/>
    <property type="molecule type" value="Genomic_DNA"/>
</dbReference>
<sequence>MNGYPYYPPGACDPRYTYSQNPYGHANSPLPSARHDSNPKNPTTLPYNNEALDYSHYNPRVRDLLHTSSHNRHESSHDCHGSSYGRHGSSRNHQGSSHDRHGSSYDRHDSSHYRHASSHNRHGRANTPSPDTSHHRNSSHSTASRHYTEAGSYSRRGDEYKPRDGTQKASSSRHGRQDAPAIPSQEPTLDPSNFATVLFKDKTGKGQAGFVVKEGAEDLLDGLHKLHDLGMVVTVKEDHTEKFLKAVMKDNEYLNDHEKDGFMCSKNGICIFLHHLPTLYISAPTLTSPEWPNSTSKTSRKIPTTRRQTSK</sequence>
<feature type="compositionally biased region" description="Basic and acidic residues" evidence="1">
    <location>
        <begin position="69"/>
        <end position="80"/>
    </location>
</feature>
<reference evidence="2 3" key="1">
    <citation type="submission" date="2016-07" db="EMBL/GenBank/DDBJ databases">
        <title>Pervasive Adenine N6-methylation of Active Genes in Fungi.</title>
        <authorList>
            <consortium name="DOE Joint Genome Institute"/>
            <person name="Mondo S.J."/>
            <person name="Dannebaum R.O."/>
            <person name="Kuo R.C."/>
            <person name="Labutti K."/>
            <person name="Haridas S."/>
            <person name="Kuo A."/>
            <person name="Salamov A."/>
            <person name="Ahrendt S.R."/>
            <person name="Lipzen A."/>
            <person name="Sullivan W."/>
            <person name="Andreopoulos W.B."/>
            <person name="Clum A."/>
            <person name="Lindquist E."/>
            <person name="Daum C."/>
            <person name="Ramamoorthy G.K."/>
            <person name="Gryganskyi A."/>
            <person name="Culley D."/>
            <person name="Magnuson J.K."/>
            <person name="James T.Y."/>
            <person name="O'Malley M.A."/>
            <person name="Stajich J.E."/>
            <person name="Spatafora J.W."/>
            <person name="Visel A."/>
            <person name="Grigoriev I.V."/>
        </authorList>
    </citation>
    <scope>NUCLEOTIDE SEQUENCE [LARGE SCALE GENOMIC DNA]</scope>
    <source>
        <strain evidence="2 3">CBS 115471</strain>
    </source>
</reference>
<feature type="region of interest" description="Disordered" evidence="1">
    <location>
        <begin position="1"/>
        <end position="51"/>
    </location>
</feature>
<feature type="compositionally biased region" description="Polar residues" evidence="1">
    <location>
        <begin position="287"/>
        <end position="297"/>
    </location>
</feature>
<organism evidence="2 3">
    <name type="scientific">Clohesyomyces aquaticus</name>
    <dbReference type="NCBI Taxonomy" id="1231657"/>
    <lineage>
        <taxon>Eukaryota</taxon>
        <taxon>Fungi</taxon>
        <taxon>Dikarya</taxon>
        <taxon>Ascomycota</taxon>
        <taxon>Pezizomycotina</taxon>
        <taxon>Dothideomycetes</taxon>
        <taxon>Pleosporomycetidae</taxon>
        <taxon>Pleosporales</taxon>
        <taxon>Lindgomycetaceae</taxon>
        <taxon>Clohesyomyces</taxon>
    </lineage>
</organism>